<dbReference type="GO" id="GO:0003824">
    <property type="term" value="F:catalytic activity"/>
    <property type="evidence" value="ECO:0007669"/>
    <property type="project" value="InterPro"/>
</dbReference>
<reference evidence="2" key="1">
    <citation type="submission" date="2022-02" db="EMBL/GenBank/DDBJ databases">
        <authorList>
            <person name="Henning P.M."/>
            <person name="McCubbin A.G."/>
            <person name="Shore J.S."/>
        </authorList>
    </citation>
    <scope>NUCLEOTIDE SEQUENCE</scope>
    <source>
        <strain evidence="2">F60SS</strain>
        <tissue evidence="2">Leaves</tissue>
    </source>
</reference>
<dbReference type="AlphaFoldDB" id="A0A9Q0EZ67"/>
<dbReference type="Proteomes" id="UP001141552">
    <property type="component" value="Unassembled WGS sequence"/>
</dbReference>
<protein>
    <recommendedName>
        <fullName evidence="1">Endonuclease/exonuclease/phosphatase domain-containing protein</fullName>
    </recommendedName>
</protein>
<gene>
    <name evidence="2" type="ORF">Tsubulata_014667</name>
</gene>
<keyword evidence="3" id="KW-1185">Reference proteome</keyword>
<evidence type="ECO:0000259" key="1">
    <source>
        <dbReference type="Pfam" id="PF03372"/>
    </source>
</evidence>
<dbReference type="SUPFAM" id="SSF56219">
    <property type="entry name" value="DNase I-like"/>
    <property type="match status" value="1"/>
</dbReference>
<evidence type="ECO:0000313" key="2">
    <source>
        <dbReference type="EMBL" id="KAJ4822143.1"/>
    </source>
</evidence>
<dbReference type="Pfam" id="PF03372">
    <property type="entry name" value="Exo_endo_phos"/>
    <property type="match status" value="1"/>
</dbReference>
<accession>A0A9Q0EZ67</accession>
<dbReference type="PANTHER" id="PTHR33710">
    <property type="entry name" value="BNAC02G09200D PROTEIN"/>
    <property type="match status" value="1"/>
</dbReference>
<sequence>MTEAVSTSLPMECEDETSDMQEDVSMIPTDEAATGAIYASPQEKWRRFLWDNLTDLAPSINEPWLLGGDFNAVLAGQERLNRWRRPGKANAKFQQCVFDSGLLDMGYTGQQFTWKSGGRTACLDRFLCNNRWFDRFPESTVFILPRTCSDHSPVVCRHNPLERPHRNSSCFQIQTAWLSHPEFEQMVKKT</sequence>
<dbReference type="PANTHER" id="PTHR33710:SF77">
    <property type="entry name" value="DNASE I-LIKE SUPERFAMILY PROTEIN"/>
    <property type="match status" value="1"/>
</dbReference>
<dbReference type="EMBL" id="JAKUCV010007746">
    <property type="protein sequence ID" value="KAJ4822143.1"/>
    <property type="molecule type" value="Genomic_DNA"/>
</dbReference>
<name>A0A9Q0EZ67_9ROSI</name>
<dbReference type="OrthoDB" id="1750980at2759"/>
<dbReference type="InterPro" id="IPR005135">
    <property type="entry name" value="Endo/exonuclease/phosphatase"/>
</dbReference>
<reference evidence="2" key="2">
    <citation type="journal article" date="2023" name="Plants (Basel)">
        <title>Annotation of the Turnera subulata (Passifloraceae) Draft Genome Reveals the S-Locus Evolved after the Divergence of Turneroideae from Passifloroideae in a Stepwise Manner.</title>
        <authorList>
            <person name="Henning P.M."/>
            <person name="Roalson E.H."/>
            <person name="Mir W."/>
            <person name="McCubbin A.G."/>
            <person name="Shore J.S."/>
        </authorList>
    </citation>
    <scope>NUCLEOTIDE SEQUENCE</scope>
    <source>
        <strain evidence="2">F60SS</strain>
    </source>
</reference>
<evidence type="ECO:0000313" key="3">
    <source>
        <dbReference type="Proteomes" id="UP001141552"/>
    </source>
</evidence>
<feature type="domain" description="Endonuclease/exonuclease/phosphatase" evidence="1">
    <location>
        <begin position="35"/>
        <end position="151"/>
    </location>
</feature>
<dbReference type="InterPro" id="IPR036691">
    <property type="entry name" value="Endo/exonu/phosph_ase_sf"/>
</dbReference>
<proteinExistence type="predicted"/>
<comment type="caution">
    <text evidence="2">The sequence shown here is derived from an EMBL/GenBank/DDBJ whole genome shotgun (WGS) entry which is preliminary data.</text>
</comment>
<dbReference type="Gene3D" id="3.60.10.10">
    <property type="entry name" value="Endonuclease/exonuclease/phosphatase"/>
    <property type="match status" value="1"/>
</dbReference>
<organism evidence="2 3">
    <name type="scientific">Turnera subulata</name>
    <dbReference type="NCBI Taxonomy" id="218843"/>
    <lineage>
        <taxon>Eukaryota</taxon>
        <taxon>Viridiplantae</taxon>
        <taxon>Streptophyta</taxon>
        <taxon>Embryophyta</taxon>
        <taxon>Tracheophyta</taxon>
        <taxon>Spermatophyta</taxon>
        <taxon>Magnoliopsida</taxon>
        <taxon>eudicotyledons</taxon>
        <taxon>Gunneridae</taxon>
        <taxon>Pentapetalae</taxon>
        <taxon>rosids</taxon>
        <taxon>fabids</taxon>
        <taxon>Malpighiales</taxon>
        <taxon>Passifloraceae</taxon>
        <taxon>Turnera</taxon>
    </lineage>
</organism>